<sequence>MRSASPADGPPFELAAKDYVLSTVIERWTEHSPDRECAVSEDGTKLSYAQLNQRANALAAGLREHGIGSGDRVITLFADNGFRVVYAATALSKLGAVEVPVNPALVGSSLTQVLAEVEPRAAIVDSSLLDSLTAAVPSGTQLVTIVSSVAGGGATGEVSLDELLARPTGDVDTVASGSDTAAIMYTSGTTGLPKGAILPHRHLIRYGERTTTALGLTSADRLLTTLPLFHVGGRGMDLISCLLTGSCCVLIRRFSPGSFWQQARDHEATGFHIVLAMAHFILAQEPSPLDRDHRVSRGIIGPPTRDTADAFASRFGTATVGGYGSTEANLPMLNQDGPIDSMGRPTPPYRAWIVDQHDQPLRPGEVGELVVACDEPWSMFTGYWGRQRDTVEALRNFGFHTGDAAYADENGYLWFVDRIKDVIRRRGENISATQVESAVNAIDGVLESAAYAVPSAHGEDEVAVAIVRRPDVDLTATEIIRECADTLPRFAVPTYLRFVPELPKTATGKVRKVELKCQGIEDAEPVADGAK</sequence>
<reference evidence="7 8" key="1">
    <citation type="submission" date="2019-03" db="EMBL/GenBank/DDBJ databases">
        <title>Genomic Encyclopedia of Type Strains, Phase IV (KMG-IV): sequencing the most valuable type-strain genomes for metagenomic binning, comparative biology and taxonomic classification.</title>
        <authorList>
            <person name="Goeker M."/>
        </authorList>
    </citation>
    <scope>NUCLEOTIDE SEQUENCE [LARGE SCALE GENOMIC DNA]</scope>
    <source>
        <strain evidence="7 8">DSM 45765</strain>
    </source>
</reference>
<keyword evidence="3" id="KW-0547">Nucleotide-binding</keyword>
<dbReference type="GO" id="GO:0005524">
    <property type="term" value="F:ATP binding"/>
    <property type="evidence" value="ECO:0007669"/>
    <property type="project" value="UniProtKB-KW"/>
</dbReference>
<dbReference type="InterPro" id="IPR000873">
    <property type="entry name" value="AMP-dep_synth/lig_dom"/>
</dbReference>
<dbReference type="Proteomes" id="UP000294911">
    <property type="component" value="Unassembled WGS sequence"/>
</dbReference>
<dbReference type="InterPro" id="IPR025110">
    <property type="entry name" value="AMP-bd_C"/>
</dbReference>
<dbReference type="Gene3D" id="3.30.300.30">
    <property type="match status" value="1"/>
</dbReference>
<evidence type="ECO:0000256" key="2">
    <source>
        <dbReference type="ARBA" id="ARBA00022598"/>
    </source>
</evidence>
<evidence type="ECO:0000259" key="5">
    <source>
        <dbReference type="Pfam" id="PF00501"/>
    </source>
</evidence>
<dbReference type="GO" id="GO:0005886">
    <property type="term" value="C:plasma membrane"/>
    <property type="evidence" value="ECO:0007669"/>
    <property type="project" value="TreeGrafter"/>
</dbReference>
<dbReference type="GO" id="GO:0005324">
    <property type="term" value="F:long-chain fatty acid transmembrane transporter activity"/>
    <property type="evidence" value="ECO:0007669"/>
    <property type="project" value="TreeGrafter"/>
</dbReference>
<name>A0A4R2QVN9_9PSEU</name>
<evidence type="ECO:0000313" key="8">
    <source>
        <dbReference type="Proteomes" id="UP000294911"/>
    </source>
</evidence>
<dbReference type="Pfam" id="PF00501">
    <property type="entry name" value="AMP-binding"/>
    <property type="match status" value="1"/>
</dbReference>
<organism evidence="7 8">
    <name type="scientific">Tamaricihabitans halophyticus</name>
    <dbReference type="NCBI Taxonomy" id="1262583"/>
    <lineage>
        <taxon>Bacteria</taxon>
        <taxon>Bacillati</taxon>
        <taxon>Actinomycetota</taxon>
        <taxon>Actinomycetes</taxon>
        <taxon>Pseudonocardiales</taxon>
        <taxon>Pseudonocardiaceae</taxon>
        <taxon>Tamaricihabitans</taxon>
    </lineage>
</organism>
<feature type="domain" description="AMP-dependent synthetase/ligase" evidence="5">
    <location>
        <begin position="26"/>
        <end position="384"/>
    </location>
</feature>
<protein>
    <submittedName>
        <fullName evidence="7">Crotonobetaine/carnitine-CoA ligase</fullName>
    </submittedName>
</protein>
<evidence type="ECO:0000256" key="1">
    <source>
        <dbReference type="ARBA" id="ARBA00006432"/>
    </source>
</evidence>
<dbReference type="EMBL" id="SLXQ01000003">
    <property type="protein sequence ID" value="TCP54142.1"/>
    <property type="molecule type" value="Genomic_DNA"/>
</dbReference>
<dbReference type="InterPro" id="IPR020845">
    <property type="entry name" value="AMP-binding_CS"/>
</dbReference>
<dbReference type="GO" id="GO:0044539">
    <property type="term" value="P:long-chain fatty acid import into cell"/>
    <property type="evidence" value="ECO:0007669"/>
    <property type="project" value="TreeGrafter"/>
</dbReference>
<dbReference type="PROSITE" id="PS00455">
    <property type="entry name" value="AMP_BINDING"/>
    <property type="match status" value="1"/>
</dbReference>
<comment type="caution">
    <text evidence="7">The sequence shown here is derived from an EMBL/GenBank/DDBJ whole genome shotgun (WGS) entry which is preliminary data.</text>
</comment>
<evidence type="ECO:0000256" key="3">
    <source>
        <dbReference type="ARBA" id="ARBA00022741"/>
    </source>
</evidence>
<dbReference type="GO" id="GO:0004467">
    <property type="term" value="F:long-chain fatty acid-CoA ligase activity"/>
    <property type="evidence" value="ECO:0007669"/>
    <property type="project" value="TreeGrafter"/>
</dbReference>
<comment type="similarity">
    <text evidence="1">Belongs to the ATP-dependent AMP-binding enzyme family.</text>
</comment>
<keyword evidence="4" id="KW-0067">ATP-binding</keyword>
<dbReference type="Pfam" id="PF13193">
    <property type="entry name" value="AMP-binding_C"/>
    <property type="match status" value="1"/>
</dbReference>
<dbReference type="Gene3D" id="3.40.50.12780">
    <property type="entry name" value="N-terminal domain of ligase-like"/>
    <property type="match status" value="1"/>
</dbReference>
<dbReference type="AlphaFoldDB" id="A0A4R2QVN9"/>
<evidence type="ECO:0000313" key="7">
    <source>
        <dbReference type="EMBL" id="TCP54142.1"/>
    </source>
</evidence>
<keyword evidence="2 7" id="KW-0436">Ligase</keyword>
<dbReference type="PANTHER" id="PTHR43107:SF15">
    <property type="entry name" value="FATTY ACID TRANSPORT PROTEIN 3, ISOFORM A"/>
    <property type="match status" value="1"/>
</dbReference>
<dbReference type="RefSeq" id="WP_132876913.1">
    <property type="nucleotide sequence ID" value="NZ_SLXQ01000003.1"/>
</dbReference>
<keyword evidence="8" id="KW-1185">Reference proteome</keyword>
<dbReference type="OrthoDB" id="2579187at2"/>
<accession>A0A4R2QVN9</accession>
<dbReference type="InterPro" id="IPR042099">
    <property type="entry name" value="ANL_N_sf"/>
</dbReference>
<evidence type="ECO:0000259" key="6">
    <source>
        <dbReference type="Pfam" id="PF13193"/>
    </source>
</evidence>
<evidence type="ECO:0000256" key="4">
    <source>
        <dbReference type="ARBA" id="ARBA00022840"/>
    </source>
</evidence>
<gene>
    <name evidence="7" type="ORF">EV191_103183</name>
</gene>
<dbReference type="PANTHER" id="PTHR43107">
    <property type="entry name" value="LONG-CHAIN FATTY ACID TRANSPORT PROTEIN"/>
    <property type="match status" value="1"/>
</dbReference>
<dbReference type="SUPFAM" id="SSF56801">
    <property type="entry name" value="Acetyl-CoA synthetase-like"/>
    <property type="match status" value="1"/>
</dbReference>
<dbReference type="InterPro" id="IPR045851">
    <property type="entry name" value="AMP-bd_C_sf"/>
</dbReference>
<feature type="domain" description="AMP-binding enzyme C-terminal" evidence="6">
    <location>
        <begin position="434"/>
        <end position="509"/>
    </location>
</feature>
<proteinExistence type="inferred from homology"/>